<evidence type="ECO:0000256" key="5">
    <source>
        <dbReference type="ARBA" id="ARBA00022792"/>
    </source>
</evidence>
<dbReference type="InterPro" id="IPR036544">
    <property type="entry name" value="QCR7_sf"/>
</dbReference>
<dbReference type="InterPro" id="IPR003197">
    <property type="entry name" value="QCR7"/>
</dbReference>
<evidence type="ECO:0000256" key="7">
    <source>
        <dbReference type="ARBA" id="ARBA00023128"/>
    </source>
</evidence>
<evidence type="ECO:0000313" key="10">
    <source>
        <dbReference type="EMBL" id="ORY33114.1"/>
    </source>
</evidence>
<dbReference type="Gene3D" id="1.10.1090.10">
    <property type="entry name" value="Cytochrome b-c1 complex subunit 7"/>
    <property type="match status" value="1"/>
</dbReference>
<evidence type="ECO:0000256" key="4">
    <source>
        <dbReference type="ARBA" id="ARBA00022660"/>
    </source>
</evidence>
<evidence type="ECO:0000313" key="11">
    <source>
        <dbReference type="Proteomes" id="UP000193986"/>
    </source>
</evidence>
<dbReference type="Proteomes" id="UP000193986">
    <property type="component" value="Unassembled WGS sequence"/>
</dbReference>
<comment type="similarity">
    <text evidence="2">Belongs to the UQCRB/QCR7 family.</text>
</comment>
<comment type="caution">
    <text evidence="10">The sequence shown here is derived from an EMBL/GenBank/DDBJ whole genome shotgun (WGS) entry which is preliminary data.</text>
</comment>
<accession>A0A1Y2BEC0</accession>
<dbReference type="GO" id="GO:0005743">
    <property type="term" value="C:mitochondrial inner membrane"/>
    <property type="evidence" value="ECO:0007669"/>
    <property type="project" value="UniProtKB-SubCell"/>
</dbReference>
<dbReference type="GO" id="GO:0006122">
    <property type="term" value="P:mitochondrial electron transport, ubiquinol to cytochrome c"/>
    <property type="evidence" value="ECO:0007669"/>
    <property type="project" value="InterPro"/>
</dbReference>
<name>A0A1Y2BEC0_9TREE</name>
<reference evidence="10 11" key="1">
    <citation type="submission" date="2016-07" db="EMBL/GenBank/DDBJ databases">
        <title>Pervasive Adenine N6-methylation of Active Genes in Fungi.</title>
        <authorList>
            <consortium name="DOE Joint Genome Institute"/>
            <person name="Mondo S.J."/>
            <person name="Dannebaum R.O."/>
            <person name="Kuo R.C."/>
            <person name="Labutti K."/>
            <person name="Haridas S."/>
            <person name="Kuo A."/>
            <person name="Salamov A."/>
            <person name="Ahrendt S.R."/>
            <person name="Lipzen A."/>
            <person name="Sullivan W."/>
            <person name="Andreopoulos W.B."/>
            <person name="Clum A."/>
            <person name="Lindquist E."/>
            <person name="Daum C."/>
            <person name="Ramamoorthy G.K."/>
            <person name="Gryganskyi A."/>
            <person name="Culley D."/>
            <person name="Magnuson J.K."/>
            <person name="James T.Y."/>
            <person name="O'Malley M.A."/>
            <person name="Stajich J.E."/>
            <person name="Spatafora J.W."/>
            <person name="Visel A."/>
            <person name="Grigoriev I.V."/>
        </authorList>
    </citation>
    <scope>NUCLEOTIDE SEQUENCE [LARGE SCALE GENOMIC DNA]</scope>
    <source>
        <strain evidence="10 11">68-887.2</strain>
    </source>
</reference>
<evidence type="ECO:0000256" key="8">
    <source>
        <dbReference type="ARBA" id="ARBA00023136"/>
    </source>
</evidence>
<evidence type="ECO:0000256" key="6">
    <source>
        <dbReference type="ARBA" id="ARBA00022982"/>
    </source>
</evidence>
<evidence type="ECO:0000256" key="3">
    <source>
        <dbReference type="ARBA" id="ARBA00022448"/>
    </source>
</evidence>
<protein>
    <recommendedName>
        <fullName evidence="9">Complex III subunit 7</fullName>
    </recommendedName>
</protein>
<dbReference type="FunFam" id="1.10.1090.10:FF:000001">
    <property type="entry name" value="Cytochrome b-c1 complex subunit 7"/>
    <property type="match status" value="1"/>
</dbReference>
<evidence type="ECO:0000256" key="9">
    <source>
        <dbReference type="ARBA" id="ARBA00031684"/>
    </source>
</evidence>
<dbReference type="PANTHER" id="PTHR12022">
    <property type="entry name" value="UBIQUINOL-CYTOCHROME C REDUCTASE COMPLEX 14 KD PROTEIN"/>
    <property type="match status" value="1"/>
</dbReference>
<comment type="subcellular location">
    <subcellularLocation>
        <location evidence="1">Mitochondrion inner membrane</location>
        <topology evidence="1">Peripheral membrane protein</topology>
        <orientation evidence="1">Matrix side</orientation>
    </subcellularLocation>
</comment>
<keyword evidence="4" id="KW-0679">Respiratory chain</keyword>
<dbReference type="InParanoid" id="A0A1Y2BEC0"/>
<dbReference type="Pfam" id="PF02271">
    <property type="entry name" value="UCR_14kD"/>
    <property type="match status" value="1"/>
</dbReference>
<keyword evidence="6" id="KW-0249">Electron transport</keyword>
<dbReference type="AlphaFoldDB" id="A0A1Y2BEC0"/>
<evidence type="ECO:0000256" key="2">
    <source>
        <dbReference type="ARBA" id="ARBA00008554"/>
    </source>
</evidence>
<sequence>MAVGGALGYSLAPILKSRYAGIAKLLKPVANLYASAAGWRKMGLKYDDLIPEESDEVQRALSRLSPRESYDRVFRHRIAFQQSILHKPLPKDQWLPVSEDKRYLTQLIKNVEAEVKEREEWDSLIVERKKGH</sequence>
<dbReference type="PANTHER" id="PTHR12022:SF0">
    <property type="entry name" value="CYTOCHROME B-C1 COMPLEX SUBUNIT 7"/>
    <property type="match status" value="1"/>
</dbReference>
<dbReference type="GO" id="GO:0045275">
    <property type="term" value="C:respiratory chain complex III"/>
    <property type="evidence" value="ECO:0007669"/>
    <property type="project" value="InterPro"/>
</dbReference>
<evidence type="ECO:0000256" key="1">
    <source>
        <dbReference type="ARBA" id="ARBA00004443"/>
    </source>
</evidence>
<keyword evidence="7" id="KW-0496">Mitochondrion</keyword>
<keyword evidence="11" id="KW-1185">Reference proteome</keyword>
<gene>
    <name evidence="10" type="ORF">BCR39DRAFT_557304</name>
</gene>
<dbReference type="SUPFAM" id="SSF81524">
    <property type="entry name" value="14 kDa protein of cytochrome bc1 complex (Ubiquinol-cytochrome c reductase)"/>
    <property type="match status" value="1"/>
</dbReference>
<dbReference type="OrthoDB" id="425749at2759"/>
<keyword evidence="5" id="KW-0999">Mitochondrion inner membrane</keyword>
<keyword evidence="8" id="KW-0472">Membrane</keyword>
<dbReference type="FunCoup" id="A0A1Y2BEC0">
    <property type="interactions" value="82"/>
</dbReference>
<proteinExistence type="inferred from homology"/>
<dbReference type="STRING" id="71784.A0A1Y2BEC0"/>
<organism evidence="10 11">
    <name type="scientific">Naematelia encephala</name>
    <dbReference type="NCBI Taxonomy" id="71784"/>
    <lineage>
        <taxon>Eukaryota</taxon>
        <taxon>Fungi</taxon>
        <taxon>Dikarya</taxon>
        <taxon>Basidiomycota</taxon>
        <taxon>Agaricomycotina</taxon>
        <taxon>Tremellomycetes</taxon>
        <taxon>Tremellales</taxon>
        <taxon>Naemateliaceae</taxon>
        <taxon>Naematelia</taxon>
    </lineage>
</organism>
<keyword evidence="3" id="KW-0813">Transport</keyword>
<dbReference type="EMBL" id="MCFC01000007">
    <property type="protein sequence ID" value="ORY33114.1"/>
    <property type="molecule type" value="Genomic_DNA"/>
</dbReference>